<gene>
    <name evidence="2" type="ORF">SCLTRI_LOCUS10285</name>
</gene>
<feature type="region of interest" description="Disordered" evidence="1">
    <location>
        <begin position="323"/>
        <end position="354"/>
    </location>
</feature>
<name>A0A8H2ZVF9_9HELO</name>
<organism evidence="2 3">
    <name type="scientific">Sclerotinia trifoliorum</name>
    <dbReference type="NCBI Taxonomy" id="28548"/>
    <lineage>
        <taxon>Eukaryota</taxon>
        <taxon>Fungi</taxon>
        <taxon>Dikarya</taxon>
        <taxon>Ascomycota</taxon>
        <taxon>Pezizomycotina</taxon>
        <taxon>Leotiomycetes</taxon>
        <taxon>Helotiales</taxon>
        <taxon>Sclerotiniaceae</taxon>
        <taxon>Sclerotinia</taxon>
    </lineage>
</organism>
<dbReference type="OrthoDB" id="3551875at2759"/>
<evidence type="ECO:0000256" key="1">
    <source>
        <dbReference type="SAM" id="MobiDB-lite"/>
    </source>
</evidence>
<accession>A0A8H2ZVF9</accession>
<comment type="caution">
    <text evidence="2">The sequence shown here is derived from an EMBL/GenBank/DDBJ whole genome shotgun (WGS) entry which is preliminary data.</text>
</comment>
<dbReference type="AlphaFoldDB" id="A0A8H2ZVF9"/>
<proteinExistence type="predicted"/>
<feature type="compositionally biased region" description="Acidic residues" evidence="1">
    <location>
        <begin position="342"/>
        <end position="354"/>
    </location>
</feature>
<dbReference type="Proteomes" id="UP000624404">
    <property type="component" value="Unassembled WGS sequence"/>
</dbReference>
<protein>
    <submittedName>
        <fullName evidence="2">34fddc75-48b6-4e53-94e5-f5db342b5f77-CDS</fullName>
    </submittedName>
</protein>
<evidence type="ECO:0000313" key="2">
    <source>
        <dbReference type="EMBL" id="CAD6455611.1"/>
    </source>
</evidence>
<reference evidence="2" key="1">
    <citation type="submission" date="2020-10" db="EMBL/GenBank/DDBJ databases">
        <authorList>
            <person name="Kusch S."/>
        </authorList>
    </citation>
    <scope>NUCLEOTIDE SEQUENCE</scope>
    <source>
        <strain evidence="2">SwB9</strain>
    </source>
</reference>
<evidence type="ECO:0000313" key="3">
    <source>
        <dbReference type="Proteomes" id="UP000624404"/>
    </source>
</evidence>
<sequence>MIGTCVGAGMVDPVVVALELSAVELDKIALELITADDEAAIEDTAEVEVGPKELSEPLGAGVDSELKAEDVTGMELKVTVDCEPDSVDDILSGAEDDDTGIVIELAKLDDGSETIEDDTDGIKELRTTELEAAEEKLEALVSTAKLDESTAELEITGSEEKLLLVTGIEVDDGSETTEDDTVGIKELRITELEAPEEKLEALVSTAELDERKAELETTGSEEKLLLVAGIEVDASETVDDGTDGIKEEVERTELTAPEEKLKTLVSIAELDETMVELEITGSEEKLLVAAGIDVEIPKSELKTDVKTADERLSVLLTSETELGAADTNVESEALLPEKEDISDATELPAEEIAD</sequence>
<keyword evidence="3" id="KW-1185">Reference proteome</keyword>
<dbReference type="EMBL" id="CAJHIA010000037">
    <property type="protein sequence ID" value="CAD6455611.1"/>
    <property type="molecule type" value="Genomic_DNA"/>
</dbReference>